<accession>A0AAV5MFJ8</accession>
<dbReference type="AlphaFoldDB" id="A0AAV5MFJ8"/>
<gene>
    <name evidence="2" type="ORF">SLEP1_g54164</name>
</gene>
<keyword evidence="3" id="KW-1185">Reference proteome</keyword>
<evidence type="ECO:0000313" key="3">
    <source>
        <dbReference type="Proteomes" id="UP001054252"/>
    </source>
</evidence>
<dbReference type="PANTHER" id="PTHR15663:SF6">
    <property type="entry name" value="COMM DOMAIN-CONTAINING PROTEIN-RELATED"/>
    <property type="match status" value="1"/>
</dbReference>
<comment type="caution">
    <text evidence="2">The sequence shown here is derived from an EMBL/GenBank/DDBJ whole genome shotgun (WGS) entry which is preliminary data.</text>
</comment>
<protein>
    <recommendedName>
        <fullName evidence="4">COMM domain-containing protein</fullName>
    </recommendedName>
</protein>
<dbReference type="Proteomes" id="UP001054252">
    <property type="component" value="Unassembled WGS sequence"/>
</dbReference>
<feature type="region of interest" description="Disordered" evidence="1">
    <location>
        <begin position="113"/>
        <end position="134"/>
    </location>
</feature>
<evidence type="ECO:0000313" key="2">
    <source>
        <dbReference type="EMBL" id="GKV47247.1"/>
    </source>
</evidence>
<sequence length="291" mass="32366">MADTLYLQLLKLSAINSEETLDQVLTILWKTRKSGLRSPEKSDIQSLLGLPSVAEVDPVLACLRSLIRKCVRENCTADDLLKLFPPELSIDLQNILVQVIQKYQSQWKEEVSREQQPFPRSTPPSFTPWLSSSTSTSIQPYEDDTVACNDPNNFGASALMVADDPAGSCMALMSVQPDLDPPDNLAIIPLLKSMTWTMENLNSEPANKVAIIHLKLEDCSKLPAGEKEVKFRLTNDMLEVMLNSLAYISEKLSSRVSMLLNTFGGHKDLETKNLSFRCSPRLSCASKAFTN</sequence>
<name>A0AAV5MFJ8_9ROSI</name>
<organism evidence="2 3">
    <name type="scientific">Rubroshorea leprosula</name>
    <dbReference type="NCBI Taxonomy" id="152421"/>
    <lineage>
        <taxon>Eukaryota</taxon>
        <taxon>Viridiplantae</taxon>
        <taxon>Streptophyta</taxon>
        <taxon>Embryophyta</taxon>
        <taxon>Tracheophyta</taxon>
        <taxon>Spermatophyta</taxon>
        <taxon>Magnoliopsida</taxon>
        <taxon>eudicotyledons</taxon>
        <taxon>Gunneridae</taxon>
        <taxon>Pentapetalae</taxon>
        <taxon>rosids</taxon>
        <taxon>malvids</taxon>
        <taxon>Malvales</taxon>
        <taxon>Dipterocarpaceae</taxon>
        <taxon>Rubroshorea</taxon>
    </lineage>
</organism>
<dbReference type="EMBL" id="BPVZ01000224">
    <property type="protein sequence ID" value="GKV47247.1"/>
    <property type="molecule type" value="Genomic_DNA"/>
</dbReference>
<evidence type="ECO:0008006" key="4">
    <source>
        <dbReference type="Google" id="ProtNLM"/>
    </source>
</evidence>
<proteinExistence type="predicted"/>
<dbReference type="InterPro" id="IPR037360">
    <property type="entry name" value="COMMD9"/>
</dbReference>
<reference evidence="2 3" key="1">
    <citation type="journal article" date="2021" name="Commun. Biol.">
        <title>The genome of Shorea leprosula (Dipterocarpaceae) highlights the ecological relevance of drought in aseasonal tropical rainforests.</title>
        <authorList>
            <person name="Ng K.K.S."/>
            <person name="Kobayashi M.J."/>
            <person name="Fawcett J.A."/>
            <person name="Hatakeyama M."/>
            <person name="Paape T."/>
            <person name="Ng C.H."/>
            <person name="Ang C.C."/>
            <person name="Tnah L.H."/>
            <person name="Lee C.T."/>
            <person name="Nishiyama T."/>
            <person name="Sese J."/>
            <person name="O'Brien M.J."/>
            <person name="Copetti D."/>
            <person name="Mohd Noor M.I."/>
            <person name="Ong R.C."/>
            <person name="Putra M."/>
            <person name="Sireger I.Z."/>
            <person name="Indrioko S."/>
            <person name="Kosugi Y."/>
            <person name="Izuno A."/>
            <person name="Isagi Y."/>
            <person name="Lee S.L."/>
            <person name="Shimizu K.K."/>
        </authorList>
    </citation>
    <scope>NUCLEOTIDE SEQUENCE [LARGE SCALE GENOMIC DNA]</scope>
    <source>
        <strain evidence="2">214</strain>
    </source>
</reference>
<evidence type="ECO:0000256" key="1">
    <source>
        <dbReference type="SAM" id="MobiDB-lite"/>
    </source>
</evidence>
<dbReference type="PANTHER" id="PTHR15663">
    <property type="entry name" value="COMM DOMAIN-CONTAINING PROTEIN 9"/>
    <property type="match status" value="1"/>
</dbReference>